<dbReference type="InterPro" id="IPR004776">
    <property type="entry name" value="Mem_transp_PIN-like"/>
</dbReference>
<comment type="similarity">
    <text evidence="2 8">Belongs to the auxin efflux carrier (TC 2.A.69.1) family.</text>
</comment>
<evidence type="ECO:0000256" key="1">
    <source>
        <dbReference type="ARBA" id="ARBA00004141"/>
    </source>
</evidence>
<feature type="transmembrane region" description="Helical" evidence="8">
    <location>
        <begin position="144"/>
        <end position="164"/>
    </location>
</feature>
<organism evidence="10">
    <name type="scientific">Aegilops tauschii</name>
    <name type="common">Tausch's goatgrass</name>
    <name type="synonym">Aegilops squarrosa</name>
    <dbReference type="NCBI Taxonomy" id="37682"/>
    <lineage>
        <taxon>Eukaryota</taxon>
        <taxon>Viridiplantae</taxon>
        <taxon>Streptophyta</taxon>
        <taxon>Embryophyta</taxon>
        <taxon>Tracheophyta</taxon>
        <taxon>Spermatophyta</taxon>
        <taxon>Magnoliopsida</taxon>
        <taxon>Liliopsida</taxon>
        <taxon>Poales</taxon>
        <taxon>Poaceae</taxon>
        <taxon>BOP clade</taxon>
        <taxon>Pooideae</taxon>
        <taxon>Triticodae</taxon>
        <taxon>Triticeae</taxon>
        <taxon>Triticinae</taxon>
        <taxon>Aegilops</taxon>
    </lineage>
</organism>
<feature type="transmembrane region" description="Helical" evidence="8">
    <location>
        <begin position="12"/>
        <end position="30"/>
    </location>
</feature>
<dbReference type="AlphaFoldDB" id="N1QPR8"/>
<dbReference type="ExpressionAtlas" id="N1QPR8">
    <property type="expression patterns" value="baseline"/>
</dbReference>
<evidence type="ECO:0000256" key="3">
    <source>
        <dbReference type="ARBA" id="ARBA00022448"/>
    </source>
</evidence>
<feature type="compositionally biased region" description="Low complexity" evidence="9">
    <location>
        <begin position="300"/>
        <end position="314"/>
    </location>
</feature>
<feature type="transmembrane region" description="Helical" evidence="8">
    <location>
        <begin position="504"/>
        <end position="525"/>
    </location>
</feature>
<comment type="subcellular location">
    <subcellularLocation>
        <location evidence="1 8">Membrane</location>
        <topology evidence="1 8">Multi-pass membrane protein</topology>
    </subcellularLocation>
</comment>
<feature type="transmembrane region" description="Helical" evidence="8">
    <location>
        <begin position="110"/>
        <end position="132"/>
    </location>
</feature>
<feature type="transmembrane region" description="Helical" evidence="8">
    <location>
        <begin position="42"/>
        <end position="60"/>
    </location>
</feature>
<reference evidence="10" key="1">
    <citation type="submission" date="2015-06" db="UniProtKB">
        <authorList>
            <consortium name="EnsemblPlants"/>
        </authorList>
    </citation>
    <scope>IDENTIFICATION</scope>
</reference>
<feature type="transmembrane region" description="Helical" evidence="8">
    <location>
        <begin position="537"/>
        <end position="556"/>
    </location>
</feature>
<dbReference type="InterPro" id="IPR051107">
    <property type="entry name" value="Auxin_Efflux_Carrier"/>
</dbReference>
<sequence>MITGKDIYDVLAAVVPLYVAMFMAYGSVRWWGIFTPDQCSGINRFVAVFAVPLLSFHFISTNDPYAMDYRFLAADSLQKLVILAALAVWHNVLSRYRCRGGTEAGEASSLDWTITLFSLATLPNTLVMGIPLLRAMYGDFSGSLMVQIVVLQSVIWYTLMLFLFEYRGAKALISEQFPPDVGASIASAGFNQSDFYSMFNGSKLASPKGQPPVAGGGGARGQGLDEQVANKFKGGEAAAPYPAPNPGMMMPAPRKKELGGSNSNSNKELHMFVWSSSASPVSEANLRNAVNHAASTDFAAAPPAAATPRDGATPRGVSGTVTPVLKKDASSGAVEVEIEDGMMKSPATGLGAKFPVSGSPYVAPRKKGADVPGLEEAAHPMPPASVMTRLILIMVWRKLIRNPNTYSSLIGLVWSLVSFRWNIQMPTIIKGSISILSDAGLGMAMFSLEMLTVTHAIDPGLFMALQPKIISCGKSVATFAMAVRFLTGPAVIAATSIAVGLRGVLLHVAIVQAALPQGIVPFVFAKEYNCHPQILSTAVIFGMLVALPITILYYVLLGI</sequence>
<keyword evidence="5 8" id="KW-1133">Transmembrane helix</keyword>
<evidence type="ECO:0000256" key="4">
    <source>
        <dbReference type="ARBA" id="ARBA00022692"/>
    </source>
</evidence>
<dbReference type="EnsemblPlants" id="EMT00371">
    <property type="protein sequence ID" value="EMT00371"/>
    <property type="gene ID" value="F775_14721"/>
</dbReference>
<feature type="compositionally biased region" description="Low complexity" evidence="9">
    <location>
        <begin position="236"/>
        <end position="252"/>
    </location>
</feature>
<keyword evidence="3 8" id="KW-0813">Transport</keyword>
<dbReference type="InterPro" id="IPR014024">
    <property type="entry name" value="Auxin_eff_plant"/>
</dbReference>
<evidence type="ECO:0000256" key="9">
    <source>
        <dbReference type="SAM" id="MobiDB-lite"/>
    </source>
</evidence>
<proteinExistence type="inferred from homology"/>
<keyword evidence="6 8" id="KW-0472">Membrane</keyword>
<evidence type="ECO:0000256" key="5">
    <source>
        <dbReference type="ARBA" id="ARBA00022989"/>
    </source>
</evidence>
<feature type="region of interest" description="Disordered" evidence="9">
    <location>
        <begin position="300"/>
        <end position="323"/>
    </location>
</feature>
<dbReference type="GO" id="GO:0010329">
    <property type="term" value="F:auxin efflux transmembrane transporter activity"/>
    <property type="evidence" value="ECO:0007669"/>
    <property type="project" value="TreeGrafter"/>
</dbReference>
<dbReference type="Pfam" id="PF03547">
    <property type="entry name" value="Mem_trans"/>
    <property type="match status" value="1"/>
</dbReference>
<evidence type="ECO:0000313" key="10">
    <source>
        <dbReference type="EnsemblPlants" id="EMT00371"/>
    </source>
</evidence>
<keyword evidence="7 8" id="KW-0927">Auxin signaling pathway</keyword>
<evidence type="ECO:0000256" key="7">
    <source>
        <dbReference type="ARBA" id="ARBA00023294"/>
    </source>
</evidence>
<evidence type="ECO:0000256" key="8">
    <source>
        <dbReference type="RuleBase" id="RU362108"/>
    </source>
</evidence>
<evidence type="ECO:0000256" key="2">
    <source>
        <dbReference type="ARBA" id="ARBA00009177"/>
    </source>
</evidence>
<keyword evidence="4 8" id="KW-0812">Transmembrane</keyword>
<feature type="transmembrane region" description="Helical" evidence="8">
    <location>
        <begin position="80"/>
        <end position="98"/>
    </location>
</feature>
<protein>
    <recommendedName>
        <fullName evidence="8">Auxin efflux carrier component</fullName>
    </recommendedName>
</protein>
<dbReference type="PANTHER" id="PTHR31752:SF4">
    <property type="entry name" value="AUXIN EFFLUX CARRIER COMPONENT 2"/>
    <property type="match status" value="1"/>
</dbReference>
<comment type="function">
    <text evidence="8">May act as a component of the auxin efflux carrier.</text>
</comment>
<dbReference type="GO" id="GO:0009926">
    <property type="term" value="P:auxin polar transport"/>
    <property type="evidence" value="ECO:0007669"/>
    <property type="project" value="TreeGrafter"/>
</dbReference>
<dbReference type="GO" id="GO:0005783">
    <property type="term" value="C:endoplasmic reticulum"/>
    <property type="evidence" value="ECO:0007669"/>
    <property type="project" value="TreeGrafter"/>
</dbReference>
<dbReference type="GO" id="GO:0009734">
    <property type="term" value="P:auxin-activated signaling pathway"/>
    <property type="evidence" value="ECO:0007669"/>
    <property type="project" value="UniProtKB-UniRule"/>
</dbReference>
<feature type="region of interest" description="Disordered" evidence="9">
    <location>
        <begin position="236"/>
        <end position="264"/>
    </location>
</feature>
<dbReference type="GO" id="GO:0005886">
    <property type="term" value="C:plasma membrane"/>
    <property type="evidence" value="ECO:0007669"/>
    <property type="project" value="TreeGrafter"/>
</dbReference>
<accession>N1QPR8</accession>
<dbReference type="PANTHER" id="PTHR31752">
    <property type="entry name" value="AUXIN EFFLUX CARRIER COMPONENT 1B-RELATED"/>
    <property type="match status" value="1"/>
</dbReference>
<evidence type="ECO:0000256" key="6">
    <source>
        <dbReference type="ARBA" id="ARBA00023136"/>
    </source>
</evidence>
<name>N1QPR8_AEGTA</name>
<comment type="caution">
    <text evidence="8">Lacks conserved residue(s) required for the propagation of feature annotation.</text>
</comment>
<dbReference type="NCBIfam" id="TIGR00946">
    <property type="entry name" value="2a69"/>
    <property type="match status" value="1"/>
</dbReference>